<evidence type="ECO:0000313" key="1">
    <source>
        <dbReference type="EMBL" id="KRY40414.1"/>
    </source>
</evidence>
<organism evidence="1 2">
    <name type="scientific">Trichinella spiralis</name>
    <name type="common">Trichina worm</name>
    <dbReference type="NCBI Taxonomy" id="6334"/>
    <lineage>
        <taxon>Eukaryota</taxon>
        <taxon>Metazoa</taxon>
        <taxon>Ecdysozoa</taxon>
        <taxon>Nematoda</taxon>
        <taxon>Enoplea</taxon>
        <taxon>Dorylaimia</taxon>
        <taxon>Trichinellida</taxon>
        <taxon>Trichinellidae</taxon>
        <taxon>Trichinella</taxon>
    </lineage>
</organism>
<name>A0A0V1BUC8_TRISP</name>
<accession>A0A0V1BUC8</accession>
<comment type="caution">
    <text evidence="1">The sequence shown here is derived from an EMBL/GenBank/DDBJ whole genome shotgun (WGS) entry which is preliminary data.</text>
</comment>
<dbReference type="EMBL" id="JYDH01000012">
    <property type="protein sequence ID" value="KRY40414.1"/>
    <property type="molecule type" value="Genomic_DNA"/>
</dbReference>
<keyword evidence="2" id="KW-1185">Reference proteome</keyword>
<proteinExistence type="predicted"/>
<gene>
    <name evidence="1" type="ORF">T01_13141</name>
</gene>
<dbReference type="Proteomes" id="UP000054776">
    <property type="component" value="Unassembled WGS sequence"/>
</dbReference>
<sequence length="51" mass="5478">MASESCNKLVHKTQGLTIVASEAYCHAFVMAVLMIQKNATGPFSAFVFDAV</sequence>
<evidence type="ECO:0000313" key="2">
    <source>
        <dbReference type="Proteomes" id="UP000054776"/>
    </source>
</evidence>
<reference evidence="1 2" key="1">
    <citation type="submission" date="2015-01" db="EMBL/GenBank/DDBJ databases">
        <title>Evolution of Trichinella species and genotypes.</title>
        <authorList>
            <person name="Korhonen P.K."/>
            <person name="Edoardo P."/>
            <person name="Giuseppe L.R."/>
            <person name="Gasser R.B."/>
        </authorList>
    </citation>
    <scope>NUCLEOTIDE SEQUENCE [LARGE SCALE GENOMIC DNA]</scope>
    <source>
        <strain evidence="1">ISS3</strain>
    </source>
</reference>
<dbReference type="InParanoid" id="A0A0V1BUC8"/>
<protein>
    <submittedName>
        <fullName evidence="1">Uncharacterized protein</fullName>
    </submittedName>
</protein>
<dbReference type="AlphaFoldDB" id="A0A0V1BUC8"/>